<keyword evidence="1" id="KW-0812">Transmembrane</keyword>
<accession>A0A4P6L6H3</accession>
<dbReference type="PANTHER" id="PTHR34220">
    <property type="entry name" value="SENSOR HISTIDINE KINASE YPDA"/>
    <property type="match status" value="1"/>
</dbReference>
<keyword evidence="3" id="KW-0808">Transferase</keyword>
<gene>
    <name evidence="3" type="ORF">EWM63_05445</name>
</gene>
<evidence type="ECO:0000259" key="2">
    <source>
        <dbReference type="Pfam" id="PF06580"/>
    </source>
</evidence>
<organism evidence="3 4">
    <name type="scientific">Pseudoduganella lutea</name>
    <dbReference type="NCBI Taxonomy" id="321985"/>
    <lineage>
        <taxon>Bacteria</taxon>
        <taxon>Pseudomonadati</taxon>
        <taxon>Pseudomonadota</taxon>
        <taxon>Betaproteobacteria</taxon>
        <taxon>Burkholderiales</taxon>
        <taxon>Oxalobacteraceae</taxon>
        <taxon>Telluria group</taxon>
        <taxon>Pseudoduganella</taxon>
    </lineage>
</organism>
<dbReference type="KEGG" id="plue:EWM63_05445"/>
<feature type="transmembrane region" description="Helical" evidence="1">
    <location>
        <begin position="47"/>
        <end position="66"/>
    </location>
</feature>
<dbReference type="PANTHER" id="PTHR34220:SF7">
    <property type="entry name" value="SENSOR HISTIDINE KINASE YPDA"/>
    <property type="match status" value="1"/>
</dbReference>
<feature type="transmembrane region" description="Helical" evidence="1">
    <location>
        <begin position="78"/>
        <end position="104"/>
    </location>
</feature>
<keyword evidence="1" id="KW-0472">Membrane</keyword>
<dbReference type="Proteomes" id="UP000290637">
    <property type="component" value="Chromosome"/>
</dbReference>
<dbReference type="InterPro" id="IPR050640">
    <property type="entry name" value="Bact_2-comp_sensor_kinase"/>
</dbReference>
<reference evidence="3 4" key="1">
    <citation type="submission" date="2019-02" db="EMBL/GenBank/DDBJ databases">
        <title>Draft Genome Sequences of Six Type Strains of the Genus Massilia.</title>
        <authorList>
            <person name="Miess H."/>
            <person name="Frediansyhah A."/>
            <person name="Gross H."/>
        </authorList>
    </citation>
    <scope>NUCLEOTIDE SEQUENCE [LARGE SCALE GENOMIC DNA]</scope>
    <source>
        <strain evidence="3 4">DSM 17473</strain>
    </source>
</reference>
<dbReference type="SUPFAM" id="SSF55874">
    <property type="entry name" value="ATPase domain of HSP90 chaperone/DNA topoisomerase II/histidine kinase"/>
    <property type="match status" value="1"/>
</dbReference>
<evidence type="ECO:0000256" key="1">
    <source>
        <dbReference type="SAM" id="Phobius"/>
    </source>
</evidence>
<dbReference type="GO" id="GO:0000155">
    <property type="term" value="F:phosphorelay sensor kinase activity"/>
    <property type="evidence" value="ECO:0007669"/>
    <property type="project" value="InterPro"/>
</dbReference>
<keyword evidence="1" id="KW-1133">Transmembrane helix</keyword>
<sequence length="345" mass="38080">MASHRPPARLPFIARLNWYWICQAGGWLLVALFQAITYAGSRNLAPVVAWTLLSALCISDLWHRFIKARGWAARGLDWRLLAGAVFLLAPAMTLSVAIAIHLMMRPVDNVAWLPMALLWWAITFVAWNLCYVMALSLRRANRLEAETLRLELHAKDIELRALQAQVNPHFFFNSLNSVRALIYEEPGAAARMIDQLAGLMRYALQSGQAETVPLAAEMEAVEAYLAIEKIRFEERLRVHIDIEAGVECVMVPPMSLQTLVENAVKYGVELSTTGSDIRIRAWRGEACTVIEIANAGAIRGIGTSTQVGLANARKRLALAVGSAASLELAERDGWVCATLRLPAAA</sequence>
<keyword evidence="4" id="KW-1185">Reference proteome</keyword>
<proteinExistence type="predicted"/>
<keyword evidence="3" id="KW-0418">Kinase</keyword>
<dbReference type="GO" id="GO:0016020">
    <property type="term" value="C:membrane"/>
    <property type="evidence" value="ECO:0007669"/>
    <property type="project" value="InterPro"/>
</dbReference>
<name>A0A4P6L6H3_9BURK</name>
<feature type="transmembrane region" description="Helical" evidence="1">
    <location>
        <begin position="110"/>
        <end position="134"/>
    </location>
</feature>
<dbReference type="InterPro" id="IPR036890">
    <property type="entry name" value="HATPase_C_sf"/>
</dbReference>
<feature type="domain" description="Signal transduction histidine kinase internal region" evidence="2">
    <location>
        <begin position="158"/>
        <end position="236"/>
    </location>
</feature>
<dbReference type="AlphaFoldDB" id="A0A4P6L6H3"/>
<evidence type="ECO:0000313" key="3">
    <source>
        <dbReference type="EMBL" id="QBE67094.1"/>
    </source>
</evidence>
<dbReference type="OrthoDB" id="2514702at2"/>
<protein>
    <submittedName>
        <fullName evidence="3">Sensor histidine kinase</fullName>
    </submittedName>
</protein>
<evidence type="ECO:0000313" key="4">
    <source>
        <dbReference type="Proteomes" id="UP000290637"/>
    </source>
</evidence>
<feature type="transmembrane region" description="Helical" evidence="1">
    <location>
        <begin position="20"/>
        <end position="41"/>
    </location>
</feature>
<dbReference type="Gene3D" id="3.30.565.10">
    <property type="entry name" value="Histidine kinase-like ATPase, C-terminal domain"/>
    <property type="match status" value="1"/>
</dbReference>
<dbReference type="Pfam" id="PF06580">
    <property type="entry name" value="His_kinase"/>
    <property type="match status" value="1"/>
</dbReference>
<dbReference type="EMBL" id="CP035913">
    <property type="protein sequence ID" value="QBE67094.1"/>
    <property type="molecule type" value="Genomic_DNA"/>
</dbReference>
<dbReference type="InterPro" id="IPR010559">
    <property type="entry name" value="Sig_transdc_His_kin_internal"/>
</dbReference>